<dbReference type="PROSITE" id="PS50878">
    <property type="entry name" value="RT_POL"/>
    <property type="match status" value="1"/>
</dbReference>
<evidence type="ECO:0000313" key="3">
    <source>
        <dbReference type="Proteomes" id="UP001209878"/>
    </source>
</evidence>
<organism evidence="2 3">
    <name type="scientific">Ridgeia piscesae</name>
    <name type="common">Tubeworm</name>
    <dbReference type="NCBI Taxonomy" id="27915"/>
    <lineage>
        <taxon>Eukaryota</taxon>
        <taxon>Metazoa</taxon>
        <taxon>Spiralia</taxon>
        <taxon>Lophotrochozoa</taxon>
        <taxon>Annelida</taxon>
        <taxon>Polychaeta</taxon>
        <taxon>Sedentaria</taxon>
        <taxon>Canalipalpata</taxon>
        <taxon>Sabellida</taxon>
        <taxon>Siboglinidae</taxon>
        <taxon>Ridgeia</taxon>
    </lineage>
</organism>
<sequence length="132" mass="14768">MAIKFIDMQKAYATIPREMTMGTLGWMGVPEAEVRTVEGTYGDTKIRVLCGPGVSGESKINVGLTQGSALISLLFIAVVQLTSRKICAKDILLYAYCLAVVADGEANLQERLIEWKDIFSRHGLRYVWRRQR</sequence>
<name>A0AAD9J1J7_RIDPI</name>
<evidence type="ECO:0000259" key="1">
    <source>
        <dbReference type="PROSITE" id="PS50878"/>
    </source>
</evidence>
<evidence type="ECO:0000313" key="2">
    <source>
        <dbReference type="EMBL" id="KAK2144649.1"/>
    </source>
</evidence>
<dbReference type="AlphaFoldDB" id="A0AAD9J1J7"/>
<keyword evidence="3" id="KW-1185">Reference proteome</keyword>
<feature type="domain" description="Reverse transcriptase" evidence="1">
    <location>
        <begin position="1"/>
        <end position="132"/>
    </location>
</feature>
<protein>
    <recommendedName>
        <fullName evidence="1">Reverse transcriptase domain-containing protein</fullName>
    </recommendedName>
</protein>
<dbReference type="InterPro" id="IPR000477">
    <property type="entry name" value="RT_dom"/>
</dbReference>
<comment type="caution">
    <text evidence="2">The sequence shown here is derived from an EMBL/GenBank/DDBJ whole genome shotgun (WGS) entry which is preliminary data.</text>
</comment>
<dbReference type="Proteomes" id="UP001209878">
    <property type="component" value="Unassembled WGS sequence"/>
</dbReference>
<accession>A0AAD9J1J7</accession>
<reference evidence="2" key="1">
    <citation type="journal article" date="2023" name="Mol. Biol. Evol.">
        <title>Third-Generation Sequencing Reveals the Adaptive Role of the Epigenome in Three Deep-Sea Polychaetes.</title>
        <authorList>
            <person name="Perez M."/>
            <person name="Aroh O."/>
            <person name="Sun Y."/>
            <person name="Lan Y."/>
            <person name="Juniper S.K."/>
            <person name="Young C.R."/>
            <person name="Angers B."/>
            <person name="Qian P.Y."/>
        </authorList>
    </citation>
    <scope>NUCLEOTIDE SEQUENCE</scope>
    <source>
        <strain evidence="2">R07B-5</strain>
    </source>
</reference>
<proteinExistence type="predicted"/>
<gene>
    <name evidence="2" type="ORF">NP493_4157g00014</name>
</gene>
<dbReference type="EMBL" id="JAODUO010004145">
    <property type="protein sequence ID" value="KAK2144649.1"/>
    <property type="molecule type" value="Genomic_DNA"/>
</dbReference>